<comment type="caution">
    <text evidence="3">The sequence shown here is derived from an EMBL/GenBank/DDBJ whole genome shotgun (WGS) entry which is preliminary data.</text>
</comment>
<organism evidence="3 4">
    <name type="scientific">Achromobacter spanius</name>
    <dbReference type="NCBI Taxonomy" id="217203"/>
    <lineage>
        <taxon>Bacteria</taxon>
        <taxon>Pseudomonadati</taxon>
        <taxon>Pseudomonadota</taxon>
        <taxon>Betaproteobacteria</taxon>
        <taxon>Burkholderiales</taxon>
        <taxon>Alcaligenaceae</taxon>
        <taxon>Achromobacter</taxon>
    </lineage>
</organism>
<dbReference type="InterPro" id="IPR005064">
    <property type="entry name" value="BUG"/>
</dbReference>
<dbReference type="Proteomes" id="UP000239990">
    <property type="component" value="Unassembled WGS sequence"/>
</dbReference>
<evidence type="ECO:0000256" key="1">
    <source>
        <dbReference type="ARBA" id="ARBA00006987"/>
    </source>
</evidence>
<evidence type="ECO:0000313" key="3">
    <source>
        <dbReference type="EMBL" id="PPA78362.1"/>
    </source>
</evidence>
<dbReference type="EMBL" id="PREU01000001">
    <property type="protein sequence ID" value="PPA78362.1"/>
    <property type="molecule type" value="Genomic_DNA"/>
</dbReference>
<comment type="similarity">
    <text evidence="1">Belongs to the UPF0065 (bug) family.</text>
</comment>
<evidence type="ECO:0000313" key="4">
    <source>
        <dbReference type="Proteomes" id="UP000239990"/>
    </source>
</evidence>
<dbReference type="PANTHER" id="PTHR42928:SF5">
    <property type="entry name" value="BLR1237 PROTEIN"/>
    <property type="match status" value="1"/>
</dbReference>
<accession>A0A2S5GZ52</accession>
<reference evidence="3 4" key="1">
    <citation type="submission" date="2018-02" db="EMBL/GenBank/DDBJ databases">
        <title>Draft Genome of Achromobacter spanius stain 6.</title>
        <authorList>
            <person name="Gunasekera T.S."/>
            <person name="Radwan O."/>
            <person name="Ruiz O.N."/>
        </authorList>
    </citation>
    <scope>NUCLEOTIDE SEQUENCE [LARGE SCALE GENOMIC DNA]</scope>
    <source>
        <strain evidence="3 4">6</strain>
    </source>
</reference>
<dbReference type="CDD" id="cd07012">
    <property type="entry name" value="PBP2_Bug_TTT"/>
    <property type="match status" value="1"/>
</dbReference>
<dbReference type="InterPro" id="IPR042100">
    <property type="entry name" value="Bug_dom1"/>
</dbReference>
<dbReference type="Pfam" id="PF03401">
    <property type="entry name" value="TctC"/>
    <property type="match status" value="1"/>
</dbReference>
<evidence type="ECO:0000256" key="2">
    <source>
        <dbReference type="SAM" id="SignalP"/>
    </source>
</evidence>
<keyword evidence="2" id="KW-0732">Signal</keyword>
<dbReference type="OrthoDB" id="8678477at2"/>
<sequence>MAFGLGAAVLPAASAVAADTGRPISLIVPFAAGGGVDGMGRLLAERLRSEMPQGVVVENKPGASGMLGAQTVVRSAPDGTTLLLGSAGETAINPLVFKSKMQYQPEKDLVPIALIARVPNVLVANPKLPVSNVEQLVAYGRAHPDKLTYATSGVGNPQHLNGELLQSLAGIKMVHVPYKGASAQLVDVAAGSVDLTFVSLAGALPFIKSGKVKPLAVTSAKRASFAPDIPAVAETPSLKDYALENWFGVFVAAGTPPAVQQKLAAAIDRSLRDEKFVASIRDLGGEVQPMSQDEFRAFIKAQTAVFAKVVADGNITADN</sequence>
<feature type="signal peptide" evidence="2">
    <location>
        <begin position="1"/>
        <end position="17"/>
    </location>
</feature>
<name>A0A2S5GZ52_9BURK</name>
<feature type="chain" id="PRO_5015566501" evidence="2">
    <location>
        <begin position="18"/>
        <end position="319"/>
    </location>
</feature>
<dbReference type="PIRSF" id="PIRSF017082">
    <property type="entry name" value="YflP"/>
    <property type="match status" value="1"/>
</dbReference>
<dbReference type="AlphaFoldDB" id="A0A2S5GZ52"/>
<dbReference type="Gene3D" id="3.40.190.150">
    <property type="entry name" value="Bordetella uptake gene, domain 1"/>
    <property type="match status" value="1"/>
</dbReference>
<proteinExistence type="inferred from homology"/>
<gene>
    <name evidence="3" type="ORF">C4E15_03155</name>
</gene>
<dbReference type="SUPFAM" id="SSF53850">
    <property type="entry name" value="Periplasmic binding protein-like II"/>
    <property type="match status" value="1"/>
</dbReference>
<dbReference type="PANTHER" id="PTHR42928">
    <property type="entry name" value="TRICARBOXYLATE-BINDING PROTEIN"/>
    <property type="match status" value="1"/>
</dbReference>
<protein>
    <submittedName>
        <fullName evidence="3">Tat pathway signal protein</fullName>
    </submittedName>
</protein>
<dbReference type="Gene3D" id="3.40.190.10">
    <property type="entry name" value="Periplasmic binding protein-like II"/>
    <property type="match status" value="1"/>
</dbReference>